<dbReference type="EMBL" id="FQUK01000016">
    <property type="protein sequence ID" value="SHE82244.1"/>
    <property type="molecule type" value="Genomic_DNA"/>
</dbReference>
<evidence type="ECO:0000256" key="3">
    <source>
        <dbReference type="ARBA" id="ARBA00022723"/>
    </source>
</evidence>
<dbReference type="PROSITE" id="PS51007">
    <property type="entry name" value="CYTC"/>
    <property type="match status" value="1"/>
</dbReference>
<name>A0A1M4WM16_9GAMM</name>
<dbReference type="AlphaFoldDB" id="A0A1M4WM16"/>
<dbReference type="PANTHER" id="PTHR40942">
    <property type="match status" value="1"/>
</dbReference>
<dbReference type="PANTHER" id="PTHR40942:SF4">
    <property type="entry name" value="CYTOCHROME C5"/>
    <property type="match status" value="1"/>
</dbReference>
<dbReference type="Gene3D" id="1.10.760.10">
    <property type="entry name" value="Cytochrome c-like domain"/>
    <property type="match status" value="1"/>
</dbReference>
<dbReference type="GO" id="GO:0005506">
    <property type="term" value="F:iron ion binding"/>
    <property type="evidence" value="ECO:0007669"/>
    <property type="project" value="InterPro"/>
</dbReference>
<dbReference type="InterPro" id="IPR036909">
    <property type="entry name" value="Cyt_c-like_dom_sf"/>
</dbReference>
<keyword evidence="2 6" id="KW-0349">Heme</keyword>
<gene>
    <name evidence="8" type="ORF">SAMN02745204_01209</name>
</gene>
<protein>
    <submittedName>
        <fullName evidence="8">Cytochrome c5</fullName>
    </submittedName>
</protein>
<dbReference type="GO" id="GO:0009055">
    <property type="term" value="F:electron transfer activity"/>
    <property type="evidence" value="ECO:0007669"/>
    <property type="project" value="InterPro"/>
</dbReference>
<organism evidence="8 9">
    <name type="scientific">Thermomonas hydrothermalis</name>
    <dbReference type="NCBI Taxonomy" id="213588"/>
    <lineage>
        <taxon>Bacteria</taxon>
        <taxon>Pseudomonadati</taxon>
        <taxon>Pseudomonadota</taxon>
        <taxon>Gammaproteobacteria</taxon>
        <taxon>Lysobacterales</taxon>
        <taxon>Lysobacteraceae</taxon>
        <taxon>Thermomonas</taxon>
    </lineage>
</organism>
<dbReference type="STRING" id="213588.SAMN02745204_01209"/>
<evidence type="ECO:0000256" key="1">
    <source>
        <dbReference type="ARBA" id="ARBA00022448"/>
    </source>
</evidence>
<feature type="domain" description="Cytochrome c" evidence="7">
    <location>
        <begin position="98"/>
        <end position="183"/>
    </location>
</feature>
<dbReference type="PRINTS" id="PR00607">
    <property type="entry name" value="CYTCHROMECIE"/>
</dbReference>
<keyword evidence="5 6" id="KW-0408">Iron</keyword>
<evidence type="ECO:0000256" key="5">
    <source>
        <dbReference type="ARBA" id="ARBA00023004"/>
    </source>
</evidence>
<evidence type="ECO:0000313" key="9">
    <source>
        <dbReference type="Proteomes" id="UP000242857"/>
    </source>
</evidence>
<dbReference type="InterPro" id="IPR002323">
    <property type="entry name" value="Cyt_CIE"/>
</dbReference>
<keyword evidence="1" id="KW-0813">Transport</keyword>
<evidence type="ECO:0000256" key="4">
    <source>
        <dbReference type="ARBA" id="ARBA00022982"/>
    </source>
</evidence>
<dbReference type="InterPro" id="IPR009056">
    <property type="entry name" value="Cyt_c-like_dom"/>
</dbReference>
<evidence type="ECO:0000256" key="2">
    <source>
        <dbReference type="ARBA" id="ARBA00022617"/>
    </source>
</evidence>
<proteinExistence type="predicted"/>
<evidence type="ECO:0000259" key="7">
    <source>
        <dbReference type="PROSITE" id="PS51007"/>
    </source>
</evidence>
<evidence type="ECO:0000313" key="8">
    <source>
        <dbReference type="EMBL" id="SHE82244.1"/>
    </source>
</evidence>
<keyword evidence="3 6" id="KW-0479">Metal-binding</keyword>
<evidence type="ECO:0000256" key="6">
    <source>
        <dbReference type="PROSITE-ProRule" id="PRU00433"/>
    </source>
</evidence>
<dbReference type="Proteomes" id="UP000242857">
    <property type="component" value="Unassembled WGS sequence"/>
</dbReference>
<accession>A0A1M4WM16</accession>
<sequence>MANMVMTCGGNVRAYDLAFLKRFSMVIAFLVLVALVLALFAHHLNSKVQYPADPVAKQKTLERIAPVGAVYAGATGAAEQAAAAAAAVAAAAANVPFGGRTDGAEIFNNGPCTGCHTNGVGGAPKLDAAGIGARVAQQGIDELVKKAISGFTGTAGVMPPKGGNPALTDEQIRAAVEYMVAQSKK</sequence>
<dbReference type="Pfam" id="PF00034">
    <property type="entry name" value="Cytochrom_C"/>
    <property type="match status" value="1"/>
</dbReference>
<dbReference type="GO" id="GO:0020037">
    <property type="term" value="F:heme binding"/>
    <property type="evidence" value="ECO:0007669"/>
    <property type="project" value="InterPro"/>
</dbReference>
<dbReference type="SUPFAM" id="SSF46626">
    <property type="entry name" value="Cytochrome c"/>
    <property type="match status" value="1"/>
</dbReference>
<keyword evidence="4" id="KW-0249">Electron transport</keyword>
<reference evidence="9" key="1">
    <citation type="submission" date="2016-11" db="EMBL/GenBank/DDBJ databases">
        <authorList>
            <person name="Varghese N."/>
            <person name="Submissions S."/>
        </authorList>
    </citation>
    <scope>NUCLEOTIDE SEQUENCE [LARGE SCALE GENOMIC DNA]</scope>
    <source>
        <strain evidence="9">DSM 14834</strain>
    </source>
</reference>
<keyword evidence="9" id="KW-1185">Reference proteome</keyword>